<keyword evidence="6" id="KW-1185">Reference proteome</keyword>
<dbReference type="InterPro" id="IPR051052">
    <property type="entry name" value="Diverse_substrate_MTase"/>
</dbReference>
<evidence type="ECO:0000256" key="3">
    <source>
        <dbReference type="ARBA" id="ARBA00022679"/>
    </source>
</evidence>
<name>A0A109JTM6_9BRAD</name>
<dbReference type="Gene3D" id="3.40.50.150">
    <property type="entry name" value="Vaccinia Virus protein VP39"/>
    <property type="match status" value="1"/>
</dbReference>
<gene>
    <name evidence="5" type="ORF">AS156_06360</name>
</gene>
<keyword evidence="2" id="KW-0489">Methyltransferase</keyword>
<dbReference type="Pfam" id="PF08241">
    <property type="entry name" value="Methyltransf_11"/>
    <property type="match status" value="1"/>
</dbReference>
<dbReference type="InterPro" id="IPR029063">
    <property type="entry name" value="SAM-dependent_MTases_sf"/>
</dbReference>
<evidence type="ECO:0000313" key="5">
    <source>
        <dbReference type="EMBL" id="KWV54901.1"/>
    </source>
</evidence>
<evidence type="ECO:0000259" key="4">
    <source>
        <dbReference type="Pfam" id="PF08241"/>
    </source>
</evidence>
<dbReference type="PANTHER" id="PTHR44942:SF4">
    <property type="entry name" value="METHYLTRANSFERASE TYPE 11 DOMAIN-CONTAINING PROTEIN"/>
    <property type="match status" value="1"/>
</dbReference>
<proteinExistence type="inferred from homology"/>
<dbReference type="AlphaFoldDB" id="A0A109JTM6"/>
<dbReference type="GO" id="GO:0008757">
    <property type="term" value="F:S-adenosylmethionine-dependent methyltransferase activity"/>
    <property type="evidence" value="ECO:0007669"/>
    <property type="project" value="InterPro"/>
</dbReference>
<dbReference type="CDD" id="cd02440">
    <property type="entry name" value="AdoMet_MTases"/>
    <property type="match status" value="1"/>
</dbReference>
<evidence type="ECO:0000313" key="6">
    <source>
        <dbReference type="Proteomes" id="UP000057737"/>
    </source>
</evidence>
<protein>
    <recommendedName>
        <fullName evidence="4">Methyltransferase type 11 domain-containing protein</fullName>
    </recommendedName>
</protein>
<evidence type="ECO:0000256" key="1">
    <source>
        <dbReference type="ARBA" id="ARBA00008361"/>
    </source>
</evidence>
<dbReference type="RefSeq" id="WP_066507612.1">
    <property type="nucleotide sequence ID" value="NZ_LNCU01000069.1"/>
</dbReference>
<dbReference type="PANTHER" id="PTHR44942">
    <property type="entry name" value="METHYLTRANSF_11 DOMAIN-CONTAINING PROTEIN"/>
    <property type="match status" value="1"/>
</dbReference>
<dbReference type="Proteomes" id="UP000057737">
    <property type="component" value="Unassembled WGS sequence"/>
</dbReference>
<sequence length="249" mass="27797">MTLNPTALNYRVAVGAYEAGRPSYPAEIVAALPLQTAHCVVDLGAGTGKFTRLLLPHLSETARLAAIEPVAEMSAKLAKEAGIEVINTRADAIGLETGSVDLVTCAQAFHWFDNEASVAEVARLLRPGGTFALVWNNRDDRMPWVDALSRMIEHYAGDTPRQRSGRWRWILKDPRFVLEKEIVQDHPHRMRRQDVFERVASTSYVASLPDTEKAMLREKTDDVLREAGLGQADEVVFPYVTNLYLLKRV</sequence>
<reference evidence="5 6" key="1">
    <citation type="submission" date="2015-11" db="EMBL/GenBank/DDBJ databases">
        <title>Draft Genome Sequence of the Strain BR 10303 (Bradyrhizobium sp.) isolated from nodules of Centrolobium paraense.</title>
        <authorList>
            <person name="Zelli J.E."/>
            <person name="Simoes-Araujo J.L."/>
            <person name="Barauna A.C."/>
            <person name="Silva K."/>
        </authorList>
    </citation>
    <scope>NUCLEOTIDE SEQUENCE [LARGE SCALE GENOMIC DNA]</scope>
    <source>
        <strain evidence="5 6">BR 10303</strain>
    </source>
</reference>
<keyword evidence="3" id="KW-0808">Transferase</keyword>
<dbReference type="InterPro" id="IPR013216">
    <property type="entry name" value="Methyltransf_11"/>
</dbReference>
<feature type="domain" description="Methyltransferase type 11" evidence="4">
    <location>
        <begin position="41"/>
        <end position="132"/>
    </location>
</feature>
<dbReference type="OrthoDB" id="9797252at2"/>
<evidence type="ECO:0000256" key="2">
    <source>
        <dbReference type="ARBA" id="ARBA00022603"/>
    </source>
</evidence>
<comment type="caution">
    <text evidence="5">The sequence shown here is derived from an EMBL/GenBank/DDBJ whole genome shotgun (WGS) entry which is preliminary data.</text>
</comment>
<dbReference type="GO" id="GO:0032259">
    <property type="term" value="P:methylation"/>
    <property type="evidence" value="ECO:0007669"/>
    <property type="project" value="UniProtKB-KW"/>
</dbReference>
<dbReference type="EMBL" id="LNCU01000069">
    <property type="protein sequence ID" value="KWV54901.1"/>
    <property type="molecule type" value="Genomic_DNA"/>
</dbReference>
<dbReference type="SUPFAM" id="SSF53335">
    <property type="entry name" value="S-adenosyl-L-methionine-dependent methyltransferases"/>
    <property type="match status" value="1"/>
</dbReference>
<comment type="similarity">
    <text evidence="1">Belongs to the methyltransferase superfamily.</text>
</comment>
<organism evidence="5 6">
    <name type="scientific">Bradyrhizobium macuxiense</name>
    <dbReference type="NCBI Taxonomy" id="1755647"/>
    <lineage>
        <taxon>Bacteria</taxon>
        <taxon>Pseudomonadati</taxon>
        <taxon>Pseudomonadota</taxon>
        <taxon>Alphaproteobacteria</taxon>
        <taxon>Hyphomicrobiales</taxon>
        <taxon>Nitrobacteraceae</taxon>
        <taxon>Bradyrhizobium</taxon>
    </lineage>
</organism>
<accession>A0A109JTM6</accession>